<dbReference type="InterPro" id="IPR036869">
    <property type="entry name" value="J_dom_sf"/>
</dbReference>
<evidence type="ECO:0000259" key="4">
    <source>
        <dbReference type="PROSITE" id="PS50076"/>
    </source>
</evidence>
<dbReference type="InterPro" id="IPR052094">
    <property type="entry name" value="Pre-mRNA-splicing_ERAD"/>
</dbReference>
<dbReference type="PROSITE" id="PS50076">
    <property type="entry name" value="DNAJ_2"/>
    <property type="match status" value="1"/>
</dbReference>
<dbReference type="Pfam" id="PF00226">
    <property type="entry name" value="DnaJ"/>
    <property type="match status" value="1"/>
</dbReference>
<accession>A0A9Q3XCR4</accession>
<gene>
    <name evidence="5" type="ORF">KUV31_01995</name>
</gene>
<dbReference type="SUPFAM" id="SSF46565">
    <property type="entry name" value="Chaperone J-domain"/>
    <property type="match status" value="1"/>
</dbReference>
<dbReference type="PANTHER" id="PTHR44313">
    <property type="entry name" value="DNAJ HOMOLOG SUBFAMILY C MEMBER 17"/>
    <property type="match status" value="1"/>
</dbReference>
<sequence>MEDDEEFIDFYALLQIDASCDRSMVEKAHRHLAQLYHPDHTETADVDKFQDETRAYKVLKDAKRRAEYDRL</sequence>
<dbReference type="GO" id="GO:0000390">
    <property type="term" value="P:spliceosomal complex disassembly"/>
    <property type="evidence" value="ECO:0007669"/>
    <property type="project" value="TreeGrafter"/>
</dbReference>
<feature type="domain" description="J" evidence="4">
    <location>
        <begin position="9"/>
        <end position="71"/>
    </location>
</feature>
<dbReference type="EMBL" id="JAHVKP010000001">
    <property type="protein sequence ID" value="MBY6217105.1"/>
    <property type="molecule type" value="Genomic_DNA"/>
</dbReference>
<dbReference type="GO" id="GO:0005737">
    <property type="term" value="C:cytoplasm"/>
    <property type="evidence" value="ECO:0007669"/>
    <property type="project" value="UniProtKB-SubCell"/>
</dbReference>
<comment type="caution">
    <text evidence="5">The sequence shown here is derived from an EMBL/GenBank/DDBJ whole genome shotgun (WGS) entry which is preliminary data.</text>
</comment>
<comment type="subcellular location">
    <subcellularLocation>
        <location evidence="1">Cytoplasm</location>
    </subcellularLocation>
</comment>
<keyword evidence="3" id="KW-0143">Chaperone</keyword>
<dbReference type="RefSeq" id="WP_222404309.1">
    <property type="nucleotide sequence ID" value="NZ_JAHVKP010000001.1"/>
</dbReference>
<protein>
    <submittedName>
        <fullName evidence="5">DnaJ domain-containing protein</fullName>
    </submittedName>
</protein>
<dbReference type="Proteomes" id="UP000824927">
    <property type="component" value="Unassembled WGS sequence"/>
</dbReference>
<keyword evidence="2" id="KW-0963">Cytoplasm</keyword>
<evidence type="ECO:0000313" key="5">
    <source>
        <dbReference type="EMBL" id="MBY6217105.1"/>
    </source>
</evidence>
<dbReference type="CDD" id="cd06257">
    <property type="entry name" value="DnaJ"/>
    <property type="match status" value="1"/>
</dbReference>
<dbReference type="AlphaFoldDB" id="A0A9Q3XCR4"/>
<organism evidence="5 6">
    <name type="scientific">Qipengyuania aquimaris</name>
    <dbReference type="NCBI Taxonomy" id="255984"/>
    <lineage>
        <taxon>Bacteria</taxon>
        <taxon>Pseudomonadati</taxon>
        <taxon>Pseudomonadota</taxon>
        <taxon>Alphaproteobacteria</taxon>
        <taxon>Sphingomonadales</taxon>
        <taxon>Erythrobacteraceae</taxon>
        <taxon>Qipengyuania</taxon>
    </lineage>
</organism>
<evidence type="ECO:0000256" key="3">
    <source>
        <dbReference type="ARBA" id="ARBA00023186"/>
    </source>
</evidence>
<dbReference type="SMART" id="SM00271">
    <property type="entry name" value="DnaJ"/>
    <property type="match status" value="1"/>
</dbReference>
<dbReference type="Gene3D" id="1.10.287.110">
    <property type="entry name" value="DnaJ domain"/>
    <property type="match status" value="1"/>
</dbReference>
<dbReference type="InterPro" id="IPR001623">
    <property type="entry name" value="DnaJ_domain"/>
</dbReference>
<evidence type="ECO:0000256" key="2">
    <source>
        <dbReference type="ARBA" id="ARBA00022490"/>
    </source>
</evidence>
<evidence type="ECO:0000256" key="1">
    <source>
        <dbReference type="ARBA" id="ARBA00004496"/>
    </source>
</evidence>
<reference evidence="5" key="1">
    <citation type="submission" date="2021-06" db="EMBL/GenBank/DDBJ databases">
        <title>50 bacteria genomes isolated from Dapeng, Shenzhen, China.</title>
        <authorList>
            <person name="Zheng W."/>
            <person name="Yu S."/>
            <person name="Huang Y."/>
        </authorList>
    </citation>
    <scope>NUCLEOTIDE SEQUENCE</scope>
    <source>
        <strain evidence="5">DP4N28-2</strain>
    </source>
</reference>
<evidence type="ECO:0000313" key="6">
    <source>
        <dbReference type="Proteomes" id="UP000824927"/>
    </source>
</evidence>
<dbReference type="PRINTS" id="PR00625">
    <property type="entry name" value="JDOMAIN"/>
</dbReference>
<name>A0A9Q3XCR4_9SPHN</name>
<dbReference type="PANTHER" id="PTHR44313:SF1">
    <property type="entry name" value="DNAJ HOMOLOG SUBFAMILY C MEMBER 17"/>
    <property type="match status" value="1"/>
</dbReference>
<proteinExistence type="predicted"/>